<dbReference type="PROSITE" id="PS51257">
    <property type="entry name" value="PROKAR_LIPOPROTEIN"/>
    <property type="match status" value="1"/>
</dbReference>
<protein>
    <submittedName>
        <fullName evidence="3">DUF1800 domain-containing protein</fullName>
    </submittedName>
</protein>
<feature type="signal peptide" evidence="2">
    <location>
        <begin position="1"/>
        <end position="26"/>
    </location>
</feature>
<reference evidence="4" key="1">
    <citation type="journal article" date="2019" name="Int. J. Syst. Evol. Microbiol.">
        <title>The Global Catalogue of Microorganisms (GCM) 10K type strain sequencing project: providing services to taxonomists for standard genome sequencing and annotation.</title>
        <authorList>
            <consortium name="The Broad Institute Genomics Platform"/>
            <consortium name="The Broad Institute Genome Sequencing Center for Infectious Disease"/>
            <person name="Wu L."/>
            <person name="Ma J."/>
        </authorList>
    </citation>
    <scope>NUCLEOTIDE SEQUENCE [LARGE SCALE GENOMIC DNA]</scope>
    <source>
        <strain evidence="4">JCM 13378</strain>
    </source>
</reference>
<feature type="region of interest" description="Disordered" evidence="1">
    <location>
        <begin position="29"/>
        <end position="48"/>
    </location>
</feature>
<keyword evidence="2" id="KW-0732">Signal</keyword>
<name>A0ABP3GQG4_9ALTE</name>
<sequence>MFIRYKKQLTLAISAAVLLTACGGSGKETDVGENNHVITPPTPPISETTVLKPDTQPDPVLPSRQEVDWERAIEAAQFLSRASFGVTAKDIEFILDKGKEAWLEQQLSIPLTSQVELLDSRVEAYGYLAVPPSMYYDSATNGEWARMVAKQDVWWETVVWGPDQLRQRVVLALSQILVVSHQGGGMYARERGFANYSDILARQAFGSFEQLLLEVSLNPIMGIYLSAINNPKADPQRGIFPDENYAREILQLFSIGLEELNLDGSIKLDASGNSIATYDQNRVNEFARIFTGWSFSTNIEFAEGGEFAYWRTPISNVEPMKAFAEYHDSGAKTLLQGEFIPAGQTPMQDMHSAIRNIMSHPNVAPFISKKLIQHLITSNPSPAYIARVASVFNDNGAGMKGDMKAVIKAIYLDEELALDAHKEQEYFGKRKESPLVIAGIWRSFKARGTPVKGPNGVTIDTIQYLLNEPTEETFLYAPTVFNFYQTDYSPPGVFTQNNLYAPEFQVFGGAAAINQANLLANLIYRRHYADKQLYLNTGQASGANIFWNNPPVKALLNLDSELALADTPGALVDRINLLLTQGQISEQHSKLIAEHISLLNDPLERIYEAIFLIAISPEYAVQR</sequence>
<comment type="caution">
    <text evidence="3">The sequence shown here is derived from an EMBL/GenBank/DDBJ whole genome shotgun (WGS) entry which is preliminary data.</text>
</comment>
<proteinExistence type="predicted"/>
<feature type="chain" id="PRO_5045279208" evidence="2">
    <location>
        <begin position="27"/>
        <end position="623"/>
    </location>
</feature>
<evidence type="ECO:0000256" key="1">
    <source>
        <dbReference type="SAM" id="MobiDB-lite"/>
    </source>
</evidence>
<evidence type="ECO:0000313" key="4">
    <source>
        <dbReference type="Proteomes" id="UP001501757"/>
    </source>
</evidence>
<accession>A0ABP3GQG4</accession>
<dbReference type="PANTHER" id="PTHR43737">
    <property type="entry name" value="BLL7424 PROTEIN"/>
    <property type="match status" value="1"/>
</dbReference>
<evidence type="ECO:0000256" key="2">
    <source>
        <dbReference type="SAM" id="SignalP"/>
    </source>
</evidence>
<dbReference type="EMBL" id="BAAAEI010000006">
    <property type="protein sequence ID" value="GAA0349690.1"/>
    <property type="molecule type" value="Genomic_DNA"/>
</dbReference>
<dbReference type="Pfam" id="PF08811">
    <property type="entry name" value="DUF1800"/>
    <property type="match status" value="1"/>
</dbReference>
<organism evidence="3 4">
    <name type="scientific">Bowmanella denitrificans</name>
    <dbReference type="NCBI Taxonomy" id="366582"/>
    <lineage>
        <taxon>Bacteria</taxon>
        <taxon>Pseudomonadati</taxon>
        <taxon>Pseudomonadota</taxon>
        <taxon>Gammaproteobacteria</taxon>
        <taxon>Alteromonadales</taxon>
        <taxon>Alteromonadaceae</taxon>
        <taxon>Bowmanella</taxon>
    </lineage>
</organism>
<dbReference type="Proteomes" id="UP001501757">
    <property type="component" value="Unassembled WGS sequence"/>
</dbReference>
<dbReference type="RefSeq" id="WP_343843070.1">
    <property type="nucleotide sequence ID" value="NZ_BAAAEI010000006.1"/>
</dbReference>
<keyword evidence="4" id="KW-1185">Reference proteome</keyword>
<gene>
    <name evidence="3" type="ORF">GCM10009092_12630</name>
</gene>
<dbReference type="InterPro" id="IPR014917">
    <property type="entry name" value="DUF1800"/>
</dbReference>
<evidence type="ECO:0000313" key="3">
    <source>
        <dbReference type="EMBL" id="GAA0349690.1"/>
    </source>
</evidence>
<dbReference type="PANTHER" id="PTHR43737:SF1">
    <property type="entry name" value="DUF1501 DOMAIN-CONTAINING PROTEIN"/>
    <property type="match status" value="1"/>
</dbReference>